<organism evidence="1 2">
    <name type="scientific">Hymenobacter jejuensis</name>
    <dbReference type="NCBI Taxonomy" id="2502781"/>
    <lineage>
        <taxon>Bacteria</taxon>
        <taxon>Pseudomonadati</taxon>
        <taxon>Bacteroidota</taxon>
        <taxon>Cytophagia</taxon>
        <taxon>Cytophagales</taxon>
        <taxon>Hymenobacteraceae</taxon>
        <taxon>Hymenobacter</taxon>
    </lineage>
</organism>
<evidence type="ECO:0000313" key="1">
    <source>
        <dbReference type="EMBL" id="QDA60123.1"/>
    </source>
</evidence>
<keyword evidence="2" id="KW-1185">Reference proteome</keyword>
<proteinExistence type="predicted"/>
<gene>
    <name evidence="1" type="ORF">FHG12_08380</name>
</gene>
<dbReference type="KEGG" id="hyj:FHG12_08380"/>
<dbReference type="EMBL" id="CP040896">
    <property type="protein sequence ID" value="QDA60123.1"/>
    <property type="molecule type" value="Genomic_DNA"/>
</dbReference>
<evidence type="ECO:0000313" key="2">
    <source>
        <dbReference type="Proteomes" id="UP000305398"/>
    </source>
</evidence>
<accession>A0A5B8A062</accession>
<dbReference type="RefSeq" id="WP_139515301.1">
    <property type="nucleotide sequence ID" value="NZ_CP040896.1"/>
</dbReference>
<dbReference type="Proteomes" id="UP000305398">
    <property type="component" value="Chromosome"/>
</dbReference>
<reference evidence="1 2" key="1">
    <citation type="submission" date="2019-06" db="EMBL/GenBank/DDBJ databases">
        <authorList>
            <person name="Srinivasan S."/>
        </authorList>
    </citation>
    <scope>NUCLEOTIDE SEQUENCE [LARGE SCALE GENOMIC DNA]</scope>
    <source>
        <strain evidence="1 2">17J68-5</strain>
    </source>
</reference>
<dbReference type="AlphaFoldDB" id="A0A5B8A062"/>
<name>A0A5B8A062_9BACT</name>
<protein>
    <submittedName>
        <fullName evidence="1">Uncharacterized protein</fullName>
    </submittedName>
</protein>
<dbReference type="OrthoDB" id="1453868at2"/>
<sequence length="162" mass="19050">MLDSIDDIDFVLRLHSEGWSTCIIYIENKSYELIITHVFGDPYYNFMHSLMGLINGLQSANFFWYNEPGGARIEITKLKAGKDIVLVNIQSFKEAFGNEIKVYEENICFEIKLKSLLILSYMQLKKIFLLLKERDFAQHRSDGFPFRKFVEFEKAVKDFVRI</sequence>